<evidence type="ECO:0000256" key="1">
    <source>
        <dbReference type="SAM" id="MobiDB-lite"/>
    </source>
</evidence>
<feature type="region of interest" description="Disordered" evidence="1">
    <location>
        <begin position="129"/>
        <end position="162"/>
    </location>
</feature>
<dbReference type="HOGENOM" id="CLU_044592_0_0_11"/>
<proteinExistence type="predicted"/>
<dbReference type="InterPro" id="IPR011990">
    <property type="entry name" value="TPR-like_helical_dom_sf"/>
</dbReference>
<dbReference type="SUPFAM" id="SSF48452">
    <property type="entry name" value="TPR-like"/>
    <property type="match status" value="1"/>
</dbReference>
<dbReference type="AlphaFoldDB" id="D9XZP4"/>
<organism evidence="2 3">
    <name type="scientific">Streptomyces griseoflavus Tu4000</name>
    <dbReference type="NCBI Taxonomy" id="467200"/>
    <lineage>
        <taxon>Bacteria</taxon>
        <taxon>Bacillati</taxon>
        <taxon>Actinomycetota</taxon>
        <taxon>Actinomycetes</taxon>
        <taxon>Kitasatosporales</taxon>
        <taxon>Streptomycetaceae</taxon>
        <taxon>Streptomyces</taxon>
    </lineage>
</organism>
<accession>D9XZP4</accession>
<dbReference type="Proteomes" id="UP000002968">
    <property type="component" value="Unassembled WGS sequence"/>
</dbReference>
<gene>
    <name evidence="2" type="ORF">SSRG_00035</name>
</gene>
<keyword evidence="3" id="KW-1185">Reference proteome</keyword>
<protein>
    <recommendedName>
        <fullName evidence="4">HTH cro/C1-type domain-containing protein</fullName>
    </recommendedName>
</protein>
<sequence length="492" mass="53637">MGECLTDTLPGVGAGRVAGGALDHKPHRTSCAQRLREDAVDRGEPVQETAHRIHAHCGVTLLRAHRLARGLTLQEAADGLNDLGARYEAAPRADGDQLGHWEKGRQPRPVTVDLLCEFYASTAQGLGLRGSSQFSSPDEPPAEERAPARRSQQALTPAVAPRRAADTVPLSFEQQIDAARRSVDRTLAVGTVTPTQLDLLDEQLLWAREQYVYTPPAPMIEILLGHLSEVEDMAAHRQPAAVQVRLSELTALIATLIADALMKLGHLRRAQSWYATARNAGDDSGNTGLRARVRAQAAMLPYHYGPIEAAVALSREARILCRNRPTPTAAFASAAEARALAKLGHAEGAEAALRQATEIFERSHARADTGNDAFAFPERRFLLYMSGTLTALRRTAEARRVQENAFALYPEKTGIDPVLLHFEAALCLAHEHSTEEACQLAAATFLRTDPAHRTPIVEERAREVVEVLPPRVRGSRVARELREILALPPGQM</sequence>
<evidence type="ECO:0000313" key="2">
    <source>
        <dbReference type="EMBL" id="EFL37231.1"/>
    </source>
</evidence>
<name>D9XZP4_9ACTN</name>
<evidence type="ECO:0000313" key="3">
    <source>
        <dbReference type="Proteomes" id="UP000002968"/>
    </source>
</evidence>
<dbReference type="STRING" id="467200.SSRG_00035"/>
<dbReference type="eggNOG" id="COG0457">
    <property type="taxonomic scope" value="Bacteria"/>
</dbReference>
<evidence type="ECO:0008006" key="4">
    <source>
        <dbReference type="Google" id="ProtNLM"/>
    </source>
</evidence>
<reference evidence="2" key="1">
    <citation type="submission" date="2009-02" db="EMBL/GenBank/DDBJ databases">
        <title>Annotation of Streptomyces griseoflavus strain Tu4000.</title>
        <authorList>
            <consortium name="The Broad Institute Genome Sequencing Platform"/>
            <consortium name="Broad Institute Microbial Sequencing Center"/>
            <person name="Fischbach M."/>
            <person name="Godfrey P."/>
            <person name="Ward D."/>
            <person name="Young S."/>
            <person name="Zeng Q."/>
            <person name="Koehrsen M."/>
            <person name="Alvarado L."/>
            <person name="Berlin A.M."/>
            <person name="Bochicchio J."/>
            <person name="Borenstein D."/>
            <person name="Chapman S.B."/>
            <person name="Chen Z."/>
            <person name="Engels R."/>
            <person name="Freedman E."/>
            <person name="Gellesch M."/>
            <person name="Goldberg J."/>
            <person name="Griggs A."/>
            <person name="Gujja S."/>
            <person name="Heilman E.R."/>
            <person name="Heiman D.I."/>
            <person name="Hepburn T.A."/>
            <person name="Howarth C."/>
            <person name="Jen D."/>
            <person name="Larson L."/>
            <person name="Lewis B."/>
            <person name="Mehta T."/>
            <person name="Park D."/>
            <person name="Pearson M."/>
            <person name="Richards J."/>
            <person name="Roberts A."/>
            <person name="Saif S."/>
            <person name="Shea T.D."/>
            <person name="Shenoy N."/>
            <person name="Sisk P."/>
            <person name="Stolte C."/>
            <person name="Sykes S.N."/>
            <person name="Thomson T."/>
            <person name="Walk T."/>
            <person name="White J."/>
            <person name="Yandava C."/>
            <person name="Straight P."/>
            <person name="Clardy J."/>
            <person name="Hung D."/>
            <person name="Kolter R."/>
            <person name="Mekalanos J."/>
            <person name="Walker S."/>
            <person name="Walsh C.T."/>
            <person name="Wieland-Brown L.C."/>
            <person name="Haas B."/>
            <person name="Nusbaum C."/>
            <person name="Birren B."/>
        </authorList>
    </citation>
    <scope>NUCLEOTIDE SEQUENCE [LARGE SCALE GENOMIC DNA]</scope>
    <source>
        <strain evidence="2">Tu4000</strain>
    </source>
</reference>
<dbReference type="EMBL" id="GG657758">
    <property type="protein sequence ID" value="EFL37231.1"/>
    <property type="molecule type" value="Genomic_DNA"/>
</dbReference>
<dbReference type="Gene3D" id="1.25.40.10">
    <property type="entry name" value="Tetratricopeptide repeat domain"/>
    <property type="match status" value="1"/>
</dbReference>